<evidence type="ECO:0000313" key="2">
    <source>
        <dbReference type="Proteomes" id="UP000320707"/>
    </source>
</evidence>
<comment type="caution">
    <text evidence="1">The sequence shown here is derived from an EMBL/GenBank/DDBJ whole genome shotgun (WGS) entry which is preliminary data.</text>
</comment>
<proteinExistence type="predicted"/>
<accession>A0A559LIA1</accession>
<dbReference type="EMBL" id="SRMI01000003">
    <property type="protein sequence ID" value="TVY74003.1"/>
    <property type="molecule type" value="Genomic_DNA"/>
</dbReference>
<name>A0A559LIA1_FUSOC</name>
<reference evidence="1 2" key="1">
    <citation type="journal article" date="2019" name="Microbiol. Resour. Announc.">
        <title>High-quality draft genome sequence of Fusarium oxysporum f. sp. cubense strain 160527, a causal agent of Panama disease.</title>
        <authorList>
            <person name="Asai S."/>
            <person name="Ayukawa Y."/>
            <person name="Gan P."/>
            <person name="Masuda S."/>
            <person name="Komatsu K."/>
            <person name="Shirasu K."/>
            <person name="Arie T."/>
        </authorList>
    </citation>
    <scope>NUCLEOTIDE SEQUENCE [LARGE SCALE GENOMIC DNA]</scope>
    <source>
        <strain evidence="1 2">160527</strain>
    </source>
</reference>
<organism evidence="1 2">
    <name type="scientific">Fusarium oxysporum f. sp. cubense</name>
    <dbReference type="NCBI Taxonomy" id="61366"/>
    <lineage>
        <taxon>Eukaryota</taxon>
        <taxon>Fungi</taxon>
        <taxon>Dikarya</taxon>
        <taxon>Ascomycota</taxon>
        <taxon>Pezizomycotina</taxon>
        <taxon>Sordariomycetes</taxon>
        <taxon>Hypocreomycetidae</taxon>
        <taxon>Hypocreales</taxon>
        <taxon>Nectriaceae</taxon>
        <taxon>Fusarium</taxon>
        <taxon>Fusarium oxysporum species complex</taxon>
    </lineage>
</organism>
<gene>
    <name evidence="1" type="ORF">Focb16_v005874</name>
</gene>
<evidence type="ECO:0000313" key="1">
    <source>
        <dbReference type="EMBL" id="TVY74003.1"/>
    </source>
</evidence>
<dbReference type="Proteomes" id="UP000320707">
    <property type="component" value="Unassembled WGS sequence"/>
</dbReference>
<protein>
    <submittedName>
        <fullName evidence="1">Uncharacterized protein</fullName>
    </submittedName>
</protein>
<sequence>MACVPLEGNLASREKGLRSVLELGEEMLMTWVCSHPALEIRQRPQGHNKPILRTRTQFLHRLSLDARIGGERCHETALLALILRCIIITYLKEKAFLEEFEELVIDYRTRHAQDKRWTKVFKVQDIYVEASDRYKQIIESVANFIGPDWTTFIGSARTLASFSVLSTVECGLTVRYCRMGDVLVATSEEQRAAGLGAYYDAEYPLRTTFTHISFKLIETLSSQIMPKGVPQTAFGEWPRVCETLPEQAREMFHFSEAKKFHPRHKDCHIIVGSFSASMQILIRLCWLYKIPITLCMPRLRYEKPTDGAVSMVAYKLTSGPIQTYVTVDEVCGGFKLVDAIQECIGNDPCWKLGGYSMYHESHPGRLLSSGNDDEYIKALERADVVHLLSLYGFAHREYPPETKSGAFDLAKLQSSICEGIVQPAESSLDGINSGQDNNLSLLSLSAACGKVASRHDLKDAVLAHQRNNQYDAIKKGCYQMQCKPIPFTFDHIDISTPSHEQAKWAAILKTHRDTTEPVYKHLFEIGNTIYSMSDKLEAERLMAIHNTRQKIKSLLQRHPNHEVFLTLNHKETYAALVKESEEKAGGEGFV</sequence>
<dbReference type="AlphaFoldDB" id="A0A559LIA1"/>